<organism evidence="3">
    <name type="scientific">Melampsora larici-populina (strain 98AG31 / pathotype 3-4-7)</name>
    <name type="common">Poplar leaf rust fungus</name>
    <dbReference type="NCBI Taxonomy" id="747676"/>
    <lineage>
        <taxon>Eukaryota</taxon>
        <taxon>Fungi</taxon>
        <taxon>Dikarya</taxon>
        <taxon>Basidiomycota</taxon>
        <taxon>Pucciniomycotina</taxon>
        <taxon>Pucciniomycetes</taxon>
        <taxon>Pucciniales</taxon>
        <taxon>Melampsoraceae</taxon>
        <taxon>Melampsora</taxon>
    </lineage>
</organism>
<dbReference type="InParanoid" id="F4RQC3"/>
<dbReference type="VEuPathDB" id="FungiDB:MELLADRAFT_107659"/>
<evidence type="ECO:0000313" key="3">
    <source>
        <dbReference type="Proteomes" id="UP000001072"/>
    </source>
</evidence>
<dbReference type="RefSeq" id="XP_007411304.1">
    <property type="nucleotide sequence ID" value="XM_007411242.1"/>
</dbReference>
<dbReference type="EMBL" id="GL883113">
    <property type="protein sequence ID" value="EGG05382.1"/>
    <property type="molecule type" value="Genomic_DNA"/>
</dbReference>
<gene>
    <name evidence="2" type="ORF">MELLADRAFT_107659</name>
</gene>
<evidence type="ECO:0000313" key="2">
    <source>
        <dbReference type="EMBL" id="EGG05382.1"/>
    </source>
</evidence>
<sequence length="137" mass="15224">MLHVFLKLSILLFSLLIHDVFGATNTNDPPPVVHSCNGKFRILGDRAECIGSDVVRNCAYKSCWLAGHQYVPMTECKLAKSTDTRLSGQQCAQYEFINSDLRNVHFKCRNPGNVDYLCPPNANNIGKVLGCSDCYPV</sequence>
<feature type="signal peptide" evidence="1">
    <location>
        <begin position="1"/>
        <end position="22"/>
    </location>
</feature>
<proteinExistence type="predicted"/>
<evidence type="ECO:0000256" key="1">
    <source>
        <dbReference type="SAM" id="SignalP"/>
    </source>
</evidence>
<dbReference type="GeneID" id="18923232"/>
<name>F4RQC3_MELLP</name>
<keyword evidence="1" id="KW-0732">Signal</keyword>
<dbReference type="HOGENOM" id="CLU_150810_0_0_1"/>
<reference evidence="3" key="1">
    <citation type="journal article" date="2011" name="Proc. Natl. Acad. Sci. U.S.A.">
        <title>Obligate biotrophy features unraveled by the genomic analysis of rust fungi.</title>
        <authorList>
            <person name="Duplessis S."/>
            <person name="Cuomo C.A."/>
            <person name="Lin Y.-C."/>
            <person name="Aerts A."/>
            <person name="Tisserant E."/>
            <person name="Veneault-Fourrey C."/>
            <person name="Joly D.L."/>
            <person name="Hacquard S."/>
            <person name="Amselem J."/>
            <person name="Cantarel B.L."/>
            <person name="Chiu R."/>
            <person name="Coutinho P.M."/>
            <person name="Feau N."/>
            <person name="Field M."/>
            <person name="Frey P."/>
            <person name="Gelhaye E."/>
            <person name="Goldberg J."/>
            <person name="Grabherr M.G."/>
            <person name="Kodira C.D."/>
            <person name="Kohler A."/>
            <person name="Kuees U."/>
            <person name="Lindquist E.A."/>
            <person name="Lucas S.M."/>
            <person name="Mago R."/>
            <person name="Mauceli E."/>
            <person name="Morin E."/>
            <person name="Murat C."/>
            <person name="Pangilinan J.L."/>
            <person name="Park R."/>
            <person name="Pearson M."/>
            <person name="Quesneville H."/>
            <person name="Rouhier N."/>
            <person name="Sakthikumar S."/>
            <person name="Salamov A.A."/>
            <person name="Schmutz J."/>
            <person name="Selles B."/>
            <person name="Shapiro H."/>
            <person name="Tanguay P."/>
            <person name="Tuskan G.A."/>
            <person name="Henrissat B."/>
            <person name="Van de Peer Y."/>
            <person name="Rouze P."/>
            <person name="Ellis J.G."/>
            <person name="Dodds P.N."/>
            <person name="Schein J.E."/>
            <person name="Zhong S."/>
            <person name="Hamelin R.C."/>
            <person name="Grigoriev I.V."/>
            <person name="Szabo L.J."/>
            <person name="Martin F."/>
        </authorList>
    </citation>
    <scope>NUCLEOTIDE SEQUENCE [LARGE SCALE GENOMIC DNA]</scope>
    <source>
        <strain evidence="3">98AG31 / pathotype 3-4-7</strain>
    </source>
</reference>
<dbReference type="Proteomes" id="UP000001072">
    <property type="component" value="Unassembled WGS sequence"/>
</dbReference>
<accession>F4RQC3</accession>
<keyword evidence="3" id="KW-1185">Reference proteome</keyword>
<dbReference type="KEGG" id="mlr:MELLADRAFT_107659"/>
<dbReference type="AlphaFoldDB" id="F4RQC3"/>
<feature type="chain" id="PRO_5003317859" evidence="1">
    <location>
        <begin position="23"/>
        <end position="137"/>
    </location>
</feature>
<protein>
    <submittedName>
        <fullName evidence="2">Secreted protein</fullName>
    </submittedName>
</protein>